<evidence type="ECO:0000256" key="1">
    <source>
        <dbReference type="SAM" id="MobiDB-lite"/>
    </source>
</evidence>
<sequence length="82" mass="8515">MVPSGGTGSLYREFGQTAGQDAIQPLPLLVVSGWTDTSDEKRTNQSPNGGGSSLPQNTTPAPGHHGLFGYPVSNGTIPASWY</sequence>
<organism evidence="2">
    <name type="scientific">hydrothermal vent metagenome</name>
    <dbReference type="NCBI Taxonomy" id="652676"/>
    <lineage>
        <taxon>unclassified sequences</taxon>
        <taxon>metagenomes</taxon>
        <taxon>ecological metagenomes</taxon>
    </lineage>
</organism>
<accession>A0A3B0T0P6</accession>
<reference evidence="2" key="1">
    <citation type="submission" date="2018-06" db="EMBL/GenBank/DDBJ databases">
        <authorList>
            <person name="Zhirakovskaya E."/>
        </authorList>
    </citation>
    <scope>NUCLEOTIDE SEQUENCE</scope>
</reference>
<name>A0A3B0T0P6_9ZZZZ</name>
<evidence type="ECO:0000313" key="2">
    <source>
        <dbReference type="EMBL" id="VAW05939.1"/>
    </source>
</evidence>
<feature type="region of interest" description="Disordered" evidence="1">
    <location>
        <begin position="33"/>
        <end position="82"/>
    </location>
</feature>
<feature type="compositionally biased region" description="Polar residues" evidence="1">
    <location>
        <begin position="73"/>
        <end position="82"/>
    </location>
</feature>
<protein>
    <submittedName>
        <fullName evidence="2">Uncharacterized protein</fullName>
    </submittedName>
</protein>
<proteinExistence type="predicted"/>
<gene>
    <name evidence="2" type="ORF">MNBD_ACTINO02-1789</name>
</gene>
<dbReference type="EMBL" id="UOEK01000331">
    <property type="protein sequence ID" value="VAW05939.1"/>
    <property type="molecule type" value="Genomic_DNA"/>
</dbReference>
<dbReference type="AlphaFoldDB" id="A0A3B0T0P6"/>